<dbReference type="EMBL" id="ML994679">
    <property type="protein sequence ID" value="KAF2178060.1"/>
    <property type="molecule type" value="Genomic_DNA"/>
</dbReference>
<name>A0A6A6DJF2_9PEZI</name>
<keyword evidence="2" id="KW-1185">Reference proteome</keyword>
<dbReference type="Proteomes" id="UP000800200">
    <property type="component" value="Unassembled WGS sequence"/>
</dbReference>
<feature type="non-terminal residue" evidence="1">
    <location>
        <position position="122"/>
    </location>
</feature>
<evidence type="ECO:0000313" key="2">
    <source>
        <dbReference type="Proteomes" id="UP000800200"/>
    </source>
</evidence>
<feature type="non-terminal residue" evidence="1">
    <location>
        <position position="1"/>
    </location>
</feature>
<protein>
    <submittedName>
        <fullName evidence="1">Uncharacterized protein</fullName>
    </submittedName>
</protein>
<accession>A0A6A6DJF2</accession>
<gene>
    <name evidence="1" type="ORF">K469DRAFT_534810</name>
</gene>
<reference evidence="1" key="1">
    <citation type="journal article" date="2020" name="Stud. Mycol.">
        <title>101 Dothideomycetes genomes: a test case for predicting lifestyles and emergence of pathogens.</title>
        <authorList>
            <person name="Haridas S."/>
            <person name="Albert R."/>
            <person name="Binder M."/>
            <person name="Bloem J."/>
            <person name="Labutti K."/>
            <person name="Salamov A."/>
            <person name="Andreopoulos B."/>
            <person name="Baker S."/>
            <person name="Barry K."/>
            <person name="Bills G."/>
            <person name="Bluhm B."/>
            <person name="Cannon C."/>
            <person name="Castanera R."/>
            <person name="Culley D."/>
            <person name="Daum C."/>
            <person name="Ezra D."/>
            <person name="Gonzalez J."/>
            <person name="Henrissat B."/>
            <person name="Kuo A."/>
            <person name="Liang C."/>
            <person name="Lipzen A."/>
            <person name="Lutzoni F."/>
            <person name="Magnuson J."/>
            <person name="Mondo S."/>
            <person name="Nolan M."/>
            <person name="Ohm R."/>
            <person name="Pangilinan J."/>
            <person name="Park H.-J."/>
            <person name="Ramirez L."/>
            <person name="Alfaro M."/>
            <person name="Sun H."/>
            <person name="Tritt A."/>
            <person name="Yoshinaga Y."/>
            <person name="Zwiers L.-H."/>
            <person name="Turgeon B."/>
            <person name="Goodwin S."/>
            <person name="Spatafora J."/>
            <person name="Crous P."/>
            <person name="Grigoriev I."/>
        </authorList>
    </citation>
    <scope>NUCLEOTIDE SEQUENCE</scope>
    <source>
        <strain evidence="1">CBS 207.26</strain>
    </source>
</reference>
<sequence>FAETMALATVGKLDGDDELPTSDSLRCKMRRFCNEWERNYNLSISSDVKCSIAPSILKAGWWPEGSASGAGAPGHRNYVKFWELMWFNDHHGYVHDGCCEYNVSPPNAHCFTSVHLKTLCQA</sequence>
<organism evidence="1 2">
    <name type="scientific">Zopfia rhizophila CBS 207.26</name>
    <dbReference type="NCBI Taxonomy" id="1314779"/>
    <lineage>
        <taxon>Eukaryota</taxon>
        <taxon>Fungi</taxon>
        <taxon>Dikarya</taxon>
        <taxon>Ascomycota</taxon>
        <taxon>Pezizomycotina</taxon>
        <taxon>Dothideomycetes</taxon>
        <taxon>Dothideomycetes incertae sedis</taxon>
        <taxon>Zopfiaceae</taxon>
        <taxon>Zopfia</taxon>
    </lineage>
</organism>
<proteinExistence type="predicted"/>
<dbReference type="AlphaFoldDB" id="A0A6A6DJF2"/>
<evidence type="ECO:0000313" key="1">
    <source>
        <dbReference type="EMBL" id="KAF2178060.1"/>
    </source>
</evidence>
<dbReference type="OrthoDB" id="3865154at2759"/>